<keyword evidence="3" id="KW-1185">Reference proteome</keyword>
<evidence type="ECO:0000313" key="3">
    <source>
        <dbReference type="Proteomes" id="UP000676246"/>
    </source>
</evidence>
<reference evidence="2 3" key="1">
    <citation type="submission" date="2021-04" db="EMBL/GenBank/DDBJ databases">
        <title>The genome sequence of Ideonella sp. 3Y2.</title>
        <authorList>
            <person name="Liu Y."/>
        </authorList>
    </citation>
    <scope>NUCLEOTIDE SEQUENCE [LARGE SCALE GENOMIC DNA]</scope>
    <source>
        <strain evidence="2 3">3Y2</strain>
    </source>
</reference>
<evidence type="ECO:0000313" key="2">
    <source>
        <dbReference type="EMBL" id="MBQ0933573.1"/>
    </source>
</evidence>
<evidence type="ECO:0000259" key="1">
    <source>
        <dbReference type="Pfam" id="PF10000"/>
    </source>
</evidence>
<dbReference type="PANTHER" id="PTHR39199">
    <property type="entry name" value="BLR5128 PROTEIN"/>
    <property type="match status" value="1"/>
</dbReference>
<dbReference type="InterPro" id="IPR045865">
    <property type="entry name" value="ACT-like_dom_sf"/>
</dbReference>
<dbReference type="PANTHER" id="PTHR39199:SF1">
    <property type="entry name" value="BLR5128 PROTEIN"/>
    <property type="match status" value="1"/>
</dbReference>
<proteinExistence type="predicted"/>
<organism evidence="2 3">
    <name type="scientific">Ideonella alba</name>
    <dbReference type="NCBI Taxonomy" id="2824118"/>
    <lineage>
        <taxon>Bacteria</taxon>
        <taxon>Pseudomonadati</taxon>
        <taxon>Pseudomonadota</taxon>
        <taxon>Betaproteobacteria</taxon>
        <taxon>Burkholderiales</taxon>
        <taxon>Sphaerotilaceae</taxon>
        <taxon>Ideonella</taxon>
    </lineage>
</organism>
<name>A0A941BJ90_9BURK</name>
<gene>
    <name evidence="2" type="ORF">KAK03_24135</name>
</gene>
<comment type="caution">
    <text evidence="2">The sequence shown here is derived from an EMBL/GenBank/DDBJ whole genome shotgun (WGS) entry which is preliminary data.</text>
</comment>
<dbReference type="RefSeq" id="WP_210857238.1">
    <property type="nucleotide sequence ID" value="NZ_JAGQDD010000033.1"/>
</dbReference>
<protein>
    <submittedName>
        <fullName evidence="2">ACT domain-containing protein</fullName>
    </submittedName>
</protein>
<accession>A0A941BJ90</accession>
<dbReference type="Proteomes" id="UP000676246">
    <property type="component" value="Unassembled WGS sequence"/>
</dbReference>
<dbReference type="Gene3D" id="3.30.2130.10">
    <property type="entry name" value="VC0802-like"/>
    <property type="match status" value="1"/>
</dbReference>
<sequence>MTAVRDLHELCRQMTPTLADDVFVYCSFSDFRLPDGLDPVCTFRESEGLTAIVGKQAADMAGIPYTFPCRLITLAVHSSLDAVGFLACITDRLAQADIACNAVAGFHHDHLFVPAERAVQALEVLRSLAGETCLL</sequence>
<dbReference type="AlphaFoldDB" id="A0A941BJ90"/>
<dbReference type="SUPFAM" id="SSF55021">
    <property type="entry name" value="ACT-like"/>
    <property type="match status" value="2"/>
</dbReference>
<dbReference type="Pfam" id="PF10000">
    <property type="entry name" value="ACT_3"/>
    <property type="match status" value="1"/>
</dbReference>
<dbReference type="InterPro" id="IPR018717">
    <property type="entry name" value="DUF2241"/>
</dbReference>
<feature type="domain" description="DUF2241" evidence="1">
    <location>
        <begin position="3"/>
        <end position="70"/>
    </location>
</feature>
<dbReference type="EMBL" id="JAGQDD010000033">
    <property type="protein sequence ID" value="MBQ0933573.1"/>
    <property type="molecule type" value="Genomic_DNA"/>
</dbReference>